<name>A0ACB5SSI3_AMBMO</name>
<gene>
    <name evidence="1" type="ORF">Amon02_000066300</name>
</gene>
<evidence type="ECO:0000313" key="1">
    <source>
        <dbReference type="EMBL" id="GME71653.1"/>
    </source>
</evidence>
<accession>A0ACB5SSI3</accession>
<comment type="caution">
    <text evidence="1">The sequence shown here is derived from an EMBL/GenBank/DDBJ whole genome shotgun (WGS) entry which is preliminary data.</text>
</comment>
<proteinExistence type="predicted"/>
<reference evidence="1" key="1">
    <citation type="submission" date="2023-04" db="EMBL/GenBank/DDBJ databases">
        <title>Ambrosiozyma monospora NBRC 10751.</title>
        <authorList>
            <person name="Ichikawa N."/>
            <person name="Sato H."/>
            <person name="Tonouchi N."/>
        </authorList>
    </citation>
    <scope>NUCLEOTIDE SEQUENCE</scope>
    <source>
        <strain evidence="1">NBRC 10751</strain>
    </source>
</reference>
<evidence type="ECO:0000313" key="2">
    <source>
        <dbReference type="Proteomes" id="UP001165064"/>
    </source>
</evidence>
<dbReference type="Proteomes" id="UP001165064">
    <property type="component" value="Unassembled WGS sequence"/>
</dbReference>
<sequence length="287" mass="32529">MIWTNDLVDDSIKSKMKIQCLFSLLLAGLSLALALTPEAVDYTVPDQEYLKDLTTDYDKINDNSLLWGAYRSNLYLGVRPRIPESLMAGLVWFNIDTYQGAGKMRHQCDQGDDLGKFGWVKYSPRYGGREVINDNEFKVNITSDFVKTEDGSWALNIKGKTLRKNVKTSLMFYVGMEGDGDLKYAAPLQETLNLVDGDIKLLGYSSDLGDFDIDITYGNKKQYAKSKKPLFKPELDPSKTRHLSLRVPSGNAWMAKDIFMTFLQENVKNLESQVESLMEIPPEQFSL</sequence>
<protein>
    <submittedName>
        <fullName evidence="1">Unnamed protein product</fullName>
    </submittedName>
</protein>
<organism evidence="1 2">
    <name type="scientific">Ambrosiozyma monospora</name>
    <name type="common">Yeast</name>
    <name type="synonym">Endomycopsis monosporus</name>
    <dbReference type="NCBI Taxonomy" id="43982"/>
    <lineage>
        <taxon>Eukaryota</taxon>
        <taxon>Fungi</taxon>
        <taxon>Dikarya</taxon>
        <taxon>Ascomycota</taxon>
        <taxon>Saccharomycotina</taxon>
        <taxon>Pichiomycetes</taxon>
        <taxon>Pichiales</taxon>
        <taxon>Pichiaceae</taxon>
        <taxon>Ambrosiozyma</taxon>
    </lineage>
</organism>
<keyword evidence="2" id="KW-1185">Reference proteome</keyword>
<dbReference type="EMBL" id="BSXS01000252">
    <property type="protein sequence ID" value="GME71653.1"/>
    <property type="molecule type" value="Genomic_DNA"/>
</dbReference>